<gene>
    <name evidence="8" type="ORF">MGL_2873</name>
</gene>
<keyword evidence="9" id="KW-1185">Reference proteome</keyword>
<dbReference type="GO" id="GO:0006623">
    <property type="term" value="P:protein targeting to vacuole"/>
    <property type="evidence" value="ECO:0007669"/>
    <property type="project" value="TreeGrafter"/>
</dbReference>
<dbReference type="FunCoup" id="A8Q677">
    <property type="interactions" value="90"/>
</dbReference>
<dbReference type="OrthoDB" id="443634at2759"/>
<keyword evidence="5" id="KW-1133">Transmembrane helix</keyword>
<accession>A8Q677</accession>
<feature type="domain" description="VPS10" evidence="7">
    <location>
        <begin position="49"/>
        <end position="727"/>
    </location>
</feature>
<sequence length="1543" mass="172004">MWWRCVHVYIGLFLGLSALLVRAAQSPSVNVSTFPNIPAQIKYFEDSSVVLWHDSIDGIVYRSADEGMTWAPVSGPPMGHAYMLILHPYEPSQAFILSNGNDHWRSVNRGESWQRFSTPDPPSLSGVSPLDFHADPQHKDWILYIGRRCSAWFFRTVCQDAAYYTTDGFASDAKLLLDLVDQCHWAKMTPEVAVAPQAMQRILCIAWDESAKVPPLAHRTGLDAGSGAIPSTVGRAVPPAARASSWMTGMEKRDVRQSRLFMSDDLFNTRIPVSLEGRLEPRGFLNMGKSGEFLVAALSDAQSSTPGELRLYVSRDAERWTQAQFPHAPLAHETGYTILEGPQHRLLVDMLDQTSRTSALFMSDSTGTNFSSSIVHTQRNADGIIDYEHLTNMEGAAIVNVKVEGALDRVQTRITHDEGASWTPLQPPSTDVDGRLTGCKFQPPSSSCALHLHAVLSIRNLGHVFSSTAPGLVMGVGSIGDRLRPYAECDTFLSTDAGLTWRMVARHPHRHTFADQGGLLVMAEDASSVDTLLYSFDYGSTWTKLPLPMPIEPVVLTTAPDGTALKLLLMGSRPRGTASLKERHVAIFLDFAGLSKRKCAASDFEKFYPATPHSSCLFGHRQWYMRRKPQADCFVRDKFHEPKGHDEPCACTRADYECDMGFVREQGECRLKIKLPVPPGECVRGAKTFKGPSGYRKIPGNTCEPDPKHGTPALDAPIDRPCTDAVPAAGSVSHVKFEFPSRVADILHFPASPRILARLYSGDVYQSTDDGSSWHALDLRVPGHRASSVLQLVQHPHDKQRAYLITQGKVVHYTRDGGVHWKWFEAPIEANGVGFDTMGFHAQHPSWVLWTGSRDCLGDSHACQTELWYTKDERYVDWRRAATHVRKCAFLRATMDFTGGDRDVVCELEEAPETQNHRGRGSKLLPGQRSTPRQVNLVVGGEFFTRGRRVVMPDILGFSVFSQYMLVAKLTRADSSAVPSSPSSAGSVSSSLHMHVSMDAHTFAPISLPPMLDLAHSAYTVLDSVTRAVFLHVTTTRAHARAQWGDIIKSNSNGTYFALSLPNVNRNAQGFVDFEKMQGLDGIAFANVVANTDDASVSGVKELRTVITHNDGGSWNPITMPSHDSLGAPYACDHVGCNLHLRNLLERPNLRVTLTSPSATGFMLATGSVGRSLKPYEECDTFFTRDGGFSWEEMRKGTHLWEFGDHGSVIVLVDDTQPTDSVEYTLDQGLTWHVYHFGERMHVHMIDTVPEDTKRKFVLLGEAAGRSMAVFLDFSHVLSRACEWDAKDEVRSDFEKWSPSQQRAEPCLFGQQTWLWRRKRDRICYVGDVMPQQSVEKTPCTCSAADFECEFNHFRNATTGVCVPYAGVSAPVSPTQDDHDTQCARDAPDYDGFWYERTNVRKIPLSRCLGGERPDRGRRHRCRSRYGIGTVLWYLVFVPCLLLGSWMGVSWLLMQRERGTITLPELEHIPIVHHAMSHAESGIHVARGYVSMIWANILAFLHDMPITRDILRRSERPFSHYHMLSTDEDAEILQGYDASDIEE</sequence>
<dbReference type="VEuPathDB" id="FungiDB:MGL_2873"/>
<name>A8Q677_MALGO</name>
<dbReference type="PANTHER" id="PTHR12106">
    <property type="entry name" value="SORTILIN RELATED"/>
    <property type="match status" value="1"/>
</dbReference>
<dbReference type="GO" id="GO:0005794">
    <property type="term" value="C:Golgi apparatus"/>
    <property type="evidence" value="ECO:0007669"/>
    <property type="project" value="TreeGrafter"/>
</dbReference>
<comment type="subcellular location">
    <subcellularLocation>
        <location evidence="1">Membrane</location>
    </subcellularLocation>
</comment>
<dbReference type="OMA" id="ATMSEFI"/>
<dbReference type="Gene3D" id="3.30.60.270">
    <property type="match status" value="2"/>
</dbReference>
<dbReference type="GO" id="GO:0006896">
    <property type="term" value="P:Golgi to vacuole transport"/>
    <property type="evidence" value="ECO:0007669"/>
    <property type="project" value="TreeGrafter"/>
</dbReference>
<protein>
    <recommendedName>
        <fullName evidence="7">VPS10 domain-containing protein</fullName>
    </recommendedName>
</protein>
<evidence type="ECO:0000256" key="2">
    <source>
        <dbReference type="ARBA" id="ARBA00022737"/>
    </source>
</evidence>
<keyword evidence="6" id="KW-0732">Signal</keyword>
<organism evidence="8 9">
    <name type="scientific">Malassezia globosa (strain ATCC MYA-4612 / CBS 7966)</name>
    <name type="common">Dandruff-associated fungus</name>
    <dbReference type="NCBI Taxonomy" id="425265"/>
    <lineage>
        <taxon>Eukaryota</taxon>
        <taxon>Fungi</taxon>
        <taxon>Dikarya</taxon>
        <taxon>Basidiomycota</taxon>
        <taxon>Ustilaginomycotina</taxon>
        <taxon>Malasseziomycetes</taxon>
        <taxon>Malasseziales</taxon>
        <taxon>Malasseziaceae</taxon>
        <taxon>Malassezia</taxon>
    </lineage>
</organism>
<dbReference type="SMART" id="SM00602">
    <property type="entry name" value="VPS10"/>
    <property type="match status" value="2"/>
</dbReference>
<dbReference type="InterPro" id="IPR050310">
    <property type="entry name" value="VPS10-sortilin"/>
</dbReference>
<evidence type="ECO:0000256" key="6">
    <source>
        <dbReference type="SAM" id="SignalP"/>
    </source>
</evidence>
<evidence type="ECO:0000313" key="8">
    <source>
        <dbReference type="EMBL" id="EDP42673.1"/>
    </source>
</evidence>
<evidence type="ECO:0000256" key="5">
    <source>
        <dbReference type="SAM" id="Phobius"/>
    </source>
</evidence>
<dbReference type="GeneID" id="5854194"/>
<comment type="caution">
    <text evidence="8">The sequence shown here is derived from an EMBL/GenBank/DDBJ whole genome shotgun (WGS) entry which is preliminary data.</text>
</comment>
<dbReference type="Gene3D" id="2.130.10.10">
    <property type="entry name" value="YVTN repeat-like/Quinoprotein amine dehydrogenase"/>
    <property type="match status" value="2"/>
</dbReference>
<dbReference type="Gene3D" id="2.10.70.80">
    <property type="match status" value="2"/>
</dbReference>
<evidence type="ECO:0000256" key="1">
    <source>
        <dbReference type="ARBA" id="ARBA00004370"/>
    </source>
</evidence>
<evidence type="ECO:0000313" key="9">
    <source>
        <dbReference type="Proteomes" id="UP000008837"/>
    </source>
</evidence>
<dbReference type="PANTHER" id="PTHR12106:SF27">
    <property type="entry name" value="SORTILIN-RELATED RECEPTOR"/>
    <property type="match status" value="1"/>
</dbReference>
<dbReference type="RefSeq" id="XP_001729887.1">
    <property type="nucleotide sequence ID" value="XM_001729835.1"/>
</dbReference>
<proteinExistence type="predicted"/>
<evidence type="ECO:0000256" key="4">
    <source>
        <dbReference type="ARBA" id="ARBA00023180"/>
    </source>
</evidence>
<dbReference type="InParanoid" id="A8Q677"/>
<dbReference type="GO" id="GO:0006895">
    <property type="term" value="P:Golgi to endosome transport"/>
    <property type="evidence" value="ECO:0007669"/>
    <property type="project" value="TreeGrafter"/>
</dbReference>
<feature type="domain" description="VPS10" evidence="7">
    <location>
        <begin position="753"/>
        <end position="1427"/>
    </location>
</feature>
<dbReference type="InterPro" id="IPR006581">
    <property type="entry name" value="VPS10"/>
</dbReference>
<dbReference type="KEGG" id="mgl:MGL_2873"/>
<dbReference type="InterPro" id="IPR031778">
    <property type="entry name" value="Sortilin_N"/>
</dbReference>
<keyword evidence="3 5" id="KW-0472">Membrane</keyword>
<dbReference type="SUPFAM" id="SSF110296">
    <property type="entry name" value="Oligoxyloglucan reducing end-specific cellobiohydrolase"/>
    <property type="match status" value="3"/>
</dbReference>
<dbReference type="Pfam" id="PF15902">
    <property type="entry name" value="Sortilin-Vps10"/>
    <property type="match status" value="2"/>
</dbReference>
<dbReference type="Proteomes" id="UP000008837">
    <property type="component" value="Unassembled WGS sequence"/>
</dbReference>
<keyword evidence="5" id="KW-0812">Transmembrane</keyword>
<dbReference type="InterPro" id="IPR015943">
    <property type="entry name" value="WD40/YVTN_repeat-like_dom_sf"/>
</dbReference>
<feature type="transmembrane region" description="Helical" evidence="5">
    <location>
        <begin position="1431"/>
        <end position="1453"/>
    </location>
</feature>
<dbReference type="GO" id="GO:0016020">
    <property type="term" value="C:membrane"/>
    <property type="evidence" value="ECO:0007669"/>
    <property type="project" value="UniProtKB-SubCell"/>
</dbReference>
<keyword evidence="2" id="KW-0677">Repeat</keyword>
<evidence type="ECO:0000259" key="7">
    <source>
        <dbReference type="SMART" id="SM00602"/>
    </source>
</evidence>
<dbReference type="STRING" id="425265.A8Q677"/>
<feature type="signal peptide" evidence="6">
    <location>
        <begin position="1"/>
        <end position="23"/>
    </location>
</feature>
<dbReference type="EMBL" id="AAYY01000010">
    <property type="protein sequence ID" value="EDP42673.1"/>
    <property type="molecule type" value="Genomic_DNA"/>
</dbReference>
<reference evidence="8 9" key="1">
    <citation type="journal article" date="2007" name="Proc. Natl. Acad. Sci. U.S.A.">
        <title>Dandruff-associated Malassezia genomes reveal convergent and divergent virulence traits shared with plant and human fungal pathogens.</title>
        <authorList>
            <person name="Xu J."/>
            <person name="Saunders C.W."/>
            <person name="Hu P."/>
            <person name="Grant R.A."/>
            <person name="Boekhout T."/>
            <person name="Kuramae E.E."/>
            <person name="Kronstad J.W."/>
            <person name="Deangelis Y.M."/>
            <person name="Reeder N.L."/>
            <person name="Johnstone K.R."/>
            <person name="Leland M."/>
            <person name="Fieno A.M."/>
            <person name="Begley W.M."/>
            <person name="Sun Y."/>
            <person name="Lacey M.P."/>
            <person name="Chaudhary T."/>
            <person name="Keough T."/>
            <person name="Chu L."/>
            <person name="Sears R."/>
            <person name="Yuan B."/>
            <person name="Dawson T.L.Jr."/>
        </authorList>
    </citation>
    <scope>NUCLEOTIDE SEQUENCE [LARGE SCALE GENOMIC DNA]</scope>
    <source>
        <strain evidence="9">ATCC MYA-4612 / CBS 7966</strain>
    </source>
</reference>
<feature type="chain" id="PRO_5002727234" description="VPS10 domain-containing protein" evidence="6">
    <location>
        <begin position="24"/>
        <end position="1543"/>
    </location>
</feature>
<keyword evidence="4" id="KW-0325">Glycoprotein</keyword>
<evidence type="ECO:0000256" key="3">
    <source>
        <dbReference type="ARBA" id="ARBA00023136"/>
    </source>
</evidence>
<dbReference type="InterPro" id="IPR031777">
    <property type="entry name" value="Sortilin_C"/>
</dbReference>
<dbReference type="Pfam" id="PF15901">
    <property type="entry name" value="Sortilin_C"/>
    <property type="match status" value="2"/>
</dbReference>
<dbReference type="GO" id="GO:0005829">
    <property type="term" value="C:cytosol"/>
    <property type="evidence" value="ECO:0007669"/>
    <property type="project" value="GOC"/>
</dbReference>